<protein>
    <submittedName>
        <fullName evidence="4">Uncharacterized protein</fullName>
    </submittedName>
</protein>
<organism evidence="4 5">
    <name type="scientific">Aspergillus indologenus CBS 114.80</name>
    <dbReference type="NCBI Taxonomy" id="1450541"/>
    <lineage>
        <taxon>Eukaryota</taxon>
        <taxon>Fungi</taxon>
        <taxon>Dikarya</taxon>
        <taxon>Ascomycota</taxon>
        <taxon>Pezizomycotina</taxon>
        <taxon>Eurotiomycetes</taxon>
        <taxon>Eurotiomycetidae</taxon>
        <taxon>Eurotiales</taxon>
        <taxon>Aspergillaceae</taxon>
        <taxon>Aspergillus</taxon>
        <taxon>Aspergillus subgen. Circumdati</taxon>
    </lineage>
</organism>
<keyword evidence="2" id="KW-0378">Hydrolase</keyword>
<dbReference type="GO" id="GO:0016787">
    <property type="term" value="F:hydrolase activity"/>
    <property type="evidence" value="ECO:0007669"/>
    <property type="project" value="UniProtKB-KW"/>
</dbReference>
<feature type="signal peptide" evidence="3">
    <location>
        <begin position="1"/>
        <end position="19"/>
    </location>
</feature>
<keyword evidence="1" id="KW-0540">Nuclease</keyword>
<accession>A0A2V5IF33</accession>
<dbReference type="EMBL" id="KZ825470">
    <property type="protein sequence ID" value="PYI35289.1"/>
    <property type="molecule type" value="Genomic_DNA"/>
</dbReference>
<evidence type="ECO:0000256" key="2">
    <source>
        <dbReference type="ARBA" id="ARBA00022801"/>
    </source>
</evidence>
<evidence type="ECO:0000313" key="4">
    <source>
        <dbReference type="EMBL" id="PYI35289.1"/>
    </source>
</evidence>
<keyword evidence="3" id="KW-0732">Signal</keyword>
<dbReference type="InterPro" id="IPR016191">
    <property type="entry name" value="Ribonuclease/ribotoxin"/>
</dbReference>
<dbReference type="GO" id="GO:0003723">
    <property type="term" value="F:RNA binding"/>
    <property type="evidence" value="ECO:0007669"/>
    <property type="project" value="InterPro"/>
</dbReference>
<name>A0A2V5IF33_9EURO</name>
<dbReference type="AlphaFoldDB" id="A0A2V5IF33"/>
<dbReference type="Proteomes" id="UP000248817">
    <property type="component" value="Unassembled WGS sequence"/>
</dbReference>
<feature type="chain" id="PRO_5016042412" evidence="3">
    <location>
        <begin position="20"/>
        <end position="101"/>
    </location>
</feature>
<dbReference type="GO" id="GO:0004540">
    <property type="term" value="F:RNA nuclease activity"/>
    <property type="evidence" value="ECO:0007669"/>
    <property type="project" value="InterPro"/>
</dbReference>
<gene>
    <name evidence="4" type="ORF">BP00DRAFT_480492</name>
</gene>
<keyword evidence="5" id="KW-1185">Reference proteome</keyword>
<sequence>MRIGSVFLSIALLIRPITAAPVTAKDATVTCTVKDVTNDRRPRNVSWKVSVATAKAEMVKAGISHQGKTGYPHAYHNHQKLNWSVATCKKTNIDLLEYPVF</sequence>
<evidence type="ECO:0000313" key="5">
    <source>
        <dbReference type="Proteomes" id="UP000248817"/>
    </source>
</evidence>
<evidence type="ECO:0000256" key="1">
    <source>
        <dbReference type="ARBA" id="ARBA00022722"/>
    </source>
</evidence>
<reference evidence="4 5" key="1">
    <citation type="submission" date="2018-02" db="EMBL/GenBank/DDBJ databases">
        <title>The genomes of Aspergillus section Nigri reveals drivers in fungal speciation.</title>
        <authorList>
            <consortium name="DOE Joint Genome Institute"/>
            <person name="Vesth T.C."/>
            <person name="Nybo J."/>
            <person name="Theobald S."/>
            <person name="Brandl J."/>
            <person name="Frisvad J.C."/>
            <person name="Nielsen K.F."/>
            <person name="Lyhne E.K."/>
            <person name="Kogle M.E."/>
            <person name="Kuo A."/>
            <person name="Riley R."/>
            <person name="Clum A."/>
            <person name="Nolan M."/>
            <person name="Lipzen A."/>
            <person name="Salamov A."/>
            <person name="Henrissat B."/>
            <person name="Wiebenga A."/>
            <person name="De vries R.P."/>
            <person name="Grigoriev I.V."/>
            <person name="Mortensen U.H."/>
            <person name="Andersen M.R."/>
            <person name="Baker S.E."/>
        </authorList>
    </citation>
    <scope>NUCLEOTIDE SEQUENCE [LARGE SCALE GENOMIC DNA]</scope>
    <source>
        <strain evidence="4 5">CBS 114.80</strain>
    </source>
</reference>
<proteinExistence type="predicted"/>
<dbReference type="Gene3D" id="3.10.450.30">
    <property type="entry name" value="Microbial ribonucleases"/>
    <property type="match status" value="1"/>
</dbReference>
<dbReference type="SUPFAM" id="SSF53933">
    <property type="entry name" value="Microbial ribonucleases"/>
    <property type="match status" value="1"/>
</dbReference>
<evidence type="ECO:0000256" key="3">
    <source>
        <dbReference type="SAM" id="SignalP"/>
    </source>
</evidence>